<feature type="chain" id="PRO_5026863976" description="DUF4249 domain-containing protein" evidence="1">
    <location>
        <begin position="31"/>
        <end position="384"/>
    </location>
</feature>
<evidence type="ECO:0008006" key="3">
    <source>
        <dbReference type="Google" id="ProtNLM"/>
    </source>
</evidence>
<dbReference type="InterPro" id="IPR025345">
    <property type="entry name" value="DUF4249"/>
</dbReference>
<reference evidence="2" key="1">
    <citation type="submission" date="2020-02" db="EMBL/GenBank/DDBJ databases">
        <authorList>
            <person name="Meier V. D."/>
        </authorList>
    </citation>
    <scope>NUCLEOTIDE SEQUENCE</scope>
    <source>
        <strain evidence="2">AVDCRST_MAG56</strain>
    </source>
</reference>
<evidence type="ECO:0000313" key="2">
    <source>
        <dbReference type="EMBL" id="CAA9299766.1"/>
    </source>
</evidence>
<name>A0A6J4KAJ9_9SPHI</name>
<dbReference type="AlphaFoldDB" id="A0A6J4KAJ9"/>
<evidence type="ECO:0000256" key="1">
    <source>
        <dbReference type="SAM" id="SignalP"/>
    </source>
</evidence>
<accession>A0A6J4KAJ9</accession>
<dbReference type="EMBL" id="CADCTQ010000441">
    <property type="protein sequence ID" value="CAA9299766.1"/>
    <property type="molecule type" value="Genomic_DNA"/>
</dbReference>
<dbReference type="PROSITE" id="PS51257">
    <property type="entry name" value="PROKAR_LIPOPROTEIN"/>
    <property type="match status" value="1"/>
</dbReference>
<organism evidence="2">
    <name type="scientific">uncultured Cytophagales bacterium</name>
    <dbReference type="NCBI Taxonomy" id="158755"/>
    <lineage>
        <taxon>Bacteria</taxon>
        <taxon>Pseudomonadati</taxon>
        <taxon>Bacteroidota</taxon>
        <taxon>Sphingobacteriia</taxon>
        <taxon>Sphingobacteriales</taxon>
        <taxon>environmental samples</taxon>
    </lineage>
</organism>
<feature type="signal peptide" evidence="1">
    <location>
        <begin position="1"/>
        <end position="30"/>
    </location>
</feature>
<gene>
    <name evidence="2" type="ORF">AVDCRST_MAG56-5325</name>
</gene>
<keyword evidence="1" id="KW-0732">Signal</keyword>
<dbReference type="Pfam" id="PF14054">
    <property type="entry name" value="DUF4249"/>
    <property type="match status" value="1"/>
</dbReference>
<sequence>MKKRHFAICYRSGQILLWLLLPLLSSCLQPFNPPEIGGGRGFLVVDGYLDTGGDTTTIRLTRTQNLTDSEVPPAETGAQVTIEGERGVSFRLTEAKAGHYVLTNALPPADGQYRLRIRTSGGQEYASEYVPVKATPPIDSVNWQTSDAGVQLYVNTHDPAGNTRYYRWEFSETWEFNTPFSLLFMYRRGREEFPGENTSTCWTSTSSRNIVLGTSALLSEDIIYQYPLQLLPPSSPKHQIRYSILVRQFALTREGYDYWQNLKRNTENLGTLFDPQPSQVSSNIRSVNNPEEPVFGFFSAYSVQEKRIFIRRNELPRGWRRITGYEGCFPADTIKFSDISPEQLQNMTFPVVGQLFMPDPGYVTAPLYCADCRTAGTNKPPAFW</sequence>
<proteinExistence type="predicted"/>
<protein>
    <recommendedName>
        <fullName evidence="3">DUF4249 domain-containing protein</fullName>
    </recommendedName>
</protein>